<dbReference type="CDD" id="cd20544">
    <property type="entry name" value="CYCLIN_AtCycD-like_rpt2"/>
    <property type="match status" value="1"/>
</dbReference>
<dbReference type="SMART" id="SM01332">
    <property type="entry name" value="Cyclin_C"/>
    <property type="match status" value="1"/>
</dbReference>
<evidence type="ECO:0000256" key="1">
    <source>
        <dbReference type="ARBA" id="ARBA00009065"/>
    </source>
</evidence>
<evidence type="ECO:0000256" key="4">
    <source>
        <dbReference type="ARBA" id="ARBA00023306"/>
    </source>
</evidence>
<dbReference type="CDD" id="cd20543">
    <property type="entry name" value="CYCLIN_AtCycD-like_rpt1"/>
    <property type="match status" value="1"/>
</dbReference>
<organism evidence="8 9">
    <name type="scientific">Acorus calamus</name>
    <name type="common">Sweet flag</name>
    <dbReference type="NCBI Taxonomy" id="4465"/>
    <lineage>
        <taxon>Eukaryota</taxon>
        <taxon>Viridiplantae</taxon>
        <taxon>Streptophyta</taxon>
        <taxon>Embryophyta</taxon>
        <taxon>Tracheophyta</taxon>
        <taxon>Spermatophyta</taxon>
        <taxon>Magnoliopsida</taxon>
        <taxon>Liliopsida</taxon>
        <taxon>Acoraceae</taxon>
        <taxon>Acorus</taxon>
    </lineage>
</organism>
<dbReference type="SMART" id="SM00385">
    <property type="entry name" value="CYCLIN"/>
    <property type="match status" value="1"/>
</dbReference>
<reference evidence="8" key="2">
    <citation type="submission" date="2023-06" db="EMBL/GenBank/DDBJ databases">
        <authorList>
            <person name="Ma L."/>
            <person name="Liu K.-W."/>
            <person name="Li Z."/>
            <person name="Hsiao Y.-Y."/>
            <person name="Qi Y."/>
            <person name="Fu T."/>
            <person name="Tang G."/>
            <person name="Zhang D."/>
            <person name="Sun W.-H."/>
            <person name="Liu D.-K."/>
            <person name="Li Y."/>
            <person name="Chen G.-Z."/>
            <person name="Liu X.-D."/>
            <person name="Liao X.-Y."/>
            <person name="Jiang Y.-T."/>
            <person name="Yu X."/>
            <person name="Hao Y."/>
            <person name="Huang J."/>
            <person name="Zhao X.-W."/>
            <person name="Ke S."/>
            <person name="Chen Y.-Y."/>
            <person name="Wu W.-L."/>
            <person name="Hsu J.-L."/>
            <person name="Lin Y.-F."/>
            <person name="Huang M.-D."/>
            <person name="Li C.-Y."/>
            <person name="Huang L."/>
            <person name="Wang Z.-W."/>
            <person name="Zhao X."/>
            <person name="Zhong W.-Y."/>
            <person name="Peng D.-H."/>
            <person name="Ahmad S."/>
            <person name="Lan S."/>
            <person name="Zhang J.-S."/>
            <person name="Tsai W.-C."/>
            <person name="Van De Peer Y."/>
            <person name="Liu Z.-J."/>
        </authorList>
    </citation>
    <scope>NUCLEOTIDE SEQUENCE</scope>
    <source>
        <strain evidence="8">CP</strain>
        <tissue evidence="8">Leaves</tissue>
    </source>
</reference>
<dbReference type="InterPro" id="IPR013763">
    <property type="entry name" value="Cyclin-like_dom"/>
</dbReference>
<dbReference type="Proteomes" id="UP001180020">
    <property type="component" value="Unassembled WGS sequence"/>
</dbReference>
<keyword evidence="2" id="KW-0132">Cell division</keyword>
<dbReference type="AlphaFoldDB" id="A0AAV9D6R0"/>
<dbReference type="Gene3D" id="1.10.472.10">
    <property type="entry name" value="Cyclin-like"/>
    <property type="match status" value="2"/>
</dbReference>
<evidence type="ECO:0000259" key="6">
    <source>
        <dbReference type="SMART" id="SM00385"/>
    </source>
</evidence>
<dbReference type="InterPro" id="IPR048258">
    <property type="entry name" value="Cyclins_cyclin-box"/>
</dbReference>
<feature type="domain" description="Cyclin-like" evidence="6">
    <location>
        <begin position="79"/>
        <end position="167"/>
    </location>
</feature>
<evidence type="ECO:0000256" key="2">
    <source>
        <dbReference type="ARBA" id="ARBA00022618"/>
    </source>
</evidence>
<gene>
    <name evidence="8" type="primary">CYCD1-1</name>
    <name evidence="8" type="ORF">QJS10_CPB15g01815</name>
</gene>
<comment type="caution">
    <text evidence="8">The sequence shown here is derived from an EMBL/GenBank/DDBJ whole genome shotgun (WGS) entry which is preliminary data.</text>
</comment>
<dbReference type="PANTHER" id="PTHR10177">
    <property type="entry name" value="CYCLINS"/>
    <property type="match status" value="1"/>
</dbReference>
<evidence type="ECO:0000256" key="3">
    <source>
        <dbReference type="ARBA" id="ARBA00023127"/>
    </source>
</evidence>
<evidence type="ECO:0000259" key="7">
    <source>
        <dbReference type="SMART" id="SM01332"/>
    </source>
</evidence>
<keyword evidence="4" id="KW-0131">Cell cycle</keyword>
<evidence type="ECO:0000256" key="5">
    <source>
        <dbReference type="RuleBase" id="RU000383"/>
    </source>
</evidence>
<proteinExistence type="inferred from homology"/>
<dbReference type="InterPro" id="IPR036915">
    <property type="entry name" value="Cyclin-like_sf"/>
</dbReference>
<reference evidence="8" key="1">
    <citation type="journal article" date="2023" name="Nat. Commun.">
        <title>Diploid and tetraploid genomes of Acorus and the evolution of monocots.</title>
        <authorList>
            <person name="Ma L."/>
            <person name="Liu K.W."/>
            <person name="Li Z."/>
            <person name="Hsiao Y.Y."/>
            <person name="Qi Y."/>
            <person name="Fu T."/>
            <person name="Tang G.D."/>
            <person name="Zhang D."/>
            <person name="Sun W.H."/>
            <person name="Liu D.K."/>
            <person name="Li Y."/>
            <person name="Chen G.Z."/>
            <person name="Liu X.D."/>
            <person name="Liao X.Y."/>
            <person name="Jiang Y.T."/>
            <person name="Yu X."/>
            <person name="Hao Y."/>
            <person name="Huang J."/>
            <person name="Zhao X.W."/>
            <person name="Ke S."/>
            <person name="Chen Y.Y."/>
            <person name="Wu W.L."/>
            <person name="Hsu J.L."/>
            <person name="Lin Y.F."/>
            <person name="Huang M.D."/>
            <person name="Li C.Y."/>
            <person name="Huang L."/>
            <person name="Wang Z.W."/>
            <person name="Zhao X."/>
            <person name="Zhong W.Y."/>
            <person name="Peng D.H."/>
            <person name="Ahmad S."/>
            <person name="Lan S."/>
            <person name="Zhang J.S."/>
            <person name="Tsai W.C."/>
            <person name="Van de Peer Y."/>
            <person name="Liu Z.J."/>
        </authorList>
    </citation>
    <scope>NUCLEOTIDE SEQUENCE</scope>
    <source>
        <strain evidence="8">CP</strain>
    </source>
</reference>
<sequence length="325" mass="35893">MMSLAFSPELLCGEDSRSFAGDAPDPPPYVAEELEFPADSEESMAGFVESERVHSPGSDYPARFMSLSLDASARDGAVSWILKVQAYYGFRPLTAYLAVNYMDRFLASHRLPEANGWPLQLLSVACVSLAAKMEETMVPSLLDLQVEGARFIFEPRTIRRMELLLLTALNWRLRSITPFTFVDFFAHKIGSDGCLRYLVSRASQIVLLTILEIEFLNYCPSAVAAAAVICAADGVRDLPFITPVTATSWCVGLTEESISSCYQLMQELVLETKAPRVSPMIYRVVPNNGFIESGSSSTSSSTSSLSNKRRKLNNFSWASDDQEEG</sequence>
<protein>
    <submittedName>
        <fullName evidence="8">Cyclin-D1-1</fullName>
    </submittedName>
</protein>
<dbReference type="EMBL" id="JAUJYO010000015">
    <property type="protein sequence ID" value="KAK1296103.1"/>
    <property type="molecule type" value="Genomic_DNA"/>
</dbReference>
<dbReference type="InterPro" id="IPR006671">
    <property type="entry name" value="Cyclin_N"/>
</dbReference>
<dbReference type="Pfam" id="PF00134">
    <property type="entry name" value="Cyclin_N"/>
    <property type="match status" value="1"/>
</dbReference>
<dbReference type="GO" id="GO:0051301">
    <property type="term" value="P:cell division"/>
    <property type="evidence" value="ECO:0007669"/>
    <property type="project" value="UniProtKB-KW"/>
</dbReference>
<dbReference type="Pfam" id="PF02984">
    <property type="entry name" value="Cyclin_C"/>
    <property type="match status" value="1"/>
</dbReference>
<feature type="domain" description="Cyclin C-terminal" evidence="7">
    <location>
        <begin position="176"/>
        <end position="302"/>
    </location>
</feature>
<comment type="similarity">
    <text evidence="1">Belongs to the cyclin family. Cyclin D subfamily.</text>
</comment>
<dbReference type="InterPro" id="IPR004367">
    <property type="entry name" value="Cyclin_C-dom"/>
</dbReference>
<keyword evidence="9" id="KW-1185">Reference proteome</keyword>
<name>A0AAV9D6R0_ACOCL</name>
<dbReference type="PROSITE" id="PS00292">
    <property type="entry name" value="CYCLINS"/>
    <property type="match status" value="1"/>
</dbReference>
<evidence type="ECO:0000313" key="9">
    <source>
        <dbReference type="Proteomes" id="UP001180020"/>
    </source>
</evidence>
<dbReference type="InterPro" id="IPR039361">
    <property type="entry name" value="Cyclin"/>
</dbReference>
<accession>A0AAV9D6R0</accession>
<dbReference type="SUPFAM" id="SSF47954">
    <property type="entry name" value="Cyclin-like"/>
    <property type="match status" value="2"/>
</dbReference>
<evidence type="ECO:0000313" key="8">
    <source>
        <dbReference type="EMBL" id="KAK1296103.1"/>
    </source>
</evidence>
<keyword evidence="3 5" id="KW-0195">Cyclin</keyword>
<dbReference type="FunFam" id="1.10.472.10:FF:000034">
    <property type="entry name" value="D2/4-type cyclin"/>
    <property type="match status" value="1"/>
</dbReference>